<sequence length="310" mass="35639">MPVDYQNDLLVITCASGRQASHVLPLVAGRWKRLRLVVNSESSQSRLKKAYPDAEVVRADLALYTETDKILNGAAAVFHVGPPFHPRETEMGYNMIDSATKYYKEGTLKHFVFTSVLNTQIRKMMNHDCKRYIEERLIESGIDYTFLQPTHFMDLMPLPLLLSQESPIYTCHWNPETTFSFIALRDLAEAVVRVLDEREKHFLAQYPIVSTAPLSYTEVGKILSKVIGKEVKIARTASFEESVESFLKLLFGNAPVDYITRDTTERMLLYYNEHRLAGNPNVLEWLIGRKATSYEEWAKLNVQEIQKQKQ</sequence>
<dbReference type="InParanoid" id="A0A165HE87"/>
<evidence type="ECO:0000259" key="1">
    <source>
        <dbReference type="Pfam" id="PF05368"/>
    </source>
</evidence>
<reference evidence="2 3" key="1">
    <citation type="journal article" date="2016" name="Fungal Biol.">
        <title>The genome of Xylona heveae provides a window into fungal endophytism.</title>
        <authorList>
            <person name="Gazis R."/>
            <person name="Kuo A."/>
            <person name="Riley R."/>
            <person name="LaButti K."/>
            <person name="Lipzen A."/>
            <person name="Lin J."/>
            <person name="Amirebrahimi M."/>
            <person name="Hesse C.N."/>
            <person name="Spatafora J.W."/>
            <person name="Henrissat B."/>
            <person name="Hainaut M."/>
            <person name="Grigoriev I.V."/>
            <person name="Hibbett D.S."/>
        </authorList>
    </citation>
    <scope>NUCLEOTIDE SEQUENCE [LARGE SCALE GENOMIC DNA]</scope>
    <source>
        <strain evidence="2 3">TC161</strain>
    </source>
</reference>
<dbReference type="InterPro" id="IPR051604">
    <property type="entry name" value="Ergot_Alk_Oxidoreductase"/>
</dbReference>
<dbReference type="SUPFAM" id="SSF51735">
    <property type="entry name" value="NAD(P)-binding Rossmann-fold domains"/>
    <property type="match status" value="1"/>
</dbReference>
<dbReference type="PANTHER" id="PTHR43162">
    <property type="match status" value="1"/>
</dbReference>
<accession>A0A165HE87</accession>
<dbReference type="OMA" id="WVIPELM"/>
<dbReference type="EMBL" id="KV407457">
    <property type="protein sequence ID" value="KZF23378.1"/>
    <property type="molecule type" value="Genomic_DNA"/>
</dbReference>
<dbReference type="Pfam" id="PF05368">
    <property type="entry name" value="NmrA"/>
    <property type="match status" value="1"/>
</dbReference>
<evidence type="ECO:0000313" key="2">
    <source>
        <dbReference type="EMBL" id="KZF23378.1"/>
    </source>
</evidence>
<dbReference type="PANTHER" id="PTHR43162:SF1">
    <property type="entry name" value="PRESTALK A DIFFERENTIATION PROTEIN A"/>
    <property type="match status" value="1"/>
</dbReference>
<dbReference type="STRING" id="1328760.A0A165HE87"/>
<feature type="domain" description="NmrA-like" evidence="1">
    <location>
        <begin position="7"/>
        <end position="297"/>
    </location>
</feature>
<keyword evidence="3" id="KW-1185">Reference proteome</keyword>
<gene>
    <name evidence="2" type="ORF">L228DRAFT_260215</name>
</gene>
<dbReference type="Gene3D" id="3.40.50.720">
    <property type="entry name" value="NAD(P)-binding Rossmann-like Domain"/>
    <property type="match status" value="1"/>
</dbReference>
<dbReference type="OrthoDB" id="419598at2759"/>
<dbReference type="GeneID" id="28899374"/>
<dbReference type="InterPro" id="IPR008030">
    <property type="entry name" value="NmrA-like"/>
</dbReference>
<organism evidence="2 3">
    <name type="scientific">Xylona heveae (strain CBS 132557 / TC161)</name>
    <dbReference type="NCBI Taxonomy" id="1328760"/>
    <lineage>
        <taxon>Eukaryota</taxon>
        <taxon>Fungi</taxon>
        <taxon>Dikarya</taxon>
        <taxon>Ascomycota</taxon>
        <taxon>Pezizomycotina</taxon>
        <taxon>Xylonomycetes</taxon>
        <taxon>Xylonales</taxon>
        <taxon>Xylonaceae</taxon>
        <taxon>Xylona</taxon>
    </lineage>
</organism>
<proteinExistence type="predicted"/>
<dbReference type="Proteomes" id="UP000076632">
    <property type="component" value="Unassembled WGS sequence"/>
</dbReference>
<name>A0A165HE87_XYLHT</name>
<protein>
    <submittedName>
        <fullName evidence="2">NAD(P)-binding protein</fullName>
    </submittedName>
</protein>
<dbReference type="AlphaFoldDB" id="A0A165HE87"/>
<evidence type="ECO:0000313" key="3">
    <source>
        <dbReference type="Proteomes" id="UP000076632"/>
    </source>
</evidence>
<dbReference type="RefSeq" id="XP_018188933.1">
    <property type="nucleotide sequence ID" value="XM_018334237.1"/>
</dbReference>
<dbReference type="InterPro" id="IPR036291">
    <property type="entry name" value="NAD(P)-bd_dom_sf"/>
</dbReference>